<dbReference type="RefSeq" id="WP_094722233.1">
    <property type="nucleotide sequence ID" value="NZ_MWWS01000002.1"/>
</dbReference>
<name>A0A261EVW2_9BIFI</name>
<dbReference type="Pfam" id="PF02464">
    <property type="entry name" value="CinA"/>
    <property type="match status" value="1"/>
</dbReference>
<dbReference type="InterPro" id="IPR036653">
    <property type="entry name" value="CinA-like_C"/>
</dbReference>
<proteinExistence type="predicted"/>
<dbReference type="Proteomes" id="UP000216004">
    <property type="component" value="Unassembled WGS sequence"/>
</dbReference>
<organism evidence="2 3">
    <name type="scientific">Bombiscardovia coagulans</name>
    <dbReference type="NCBI Taxonomy" id="686666"/>
    <lineage>
        <taxon>Bacteria</taxon>
        <taxon>Bacillati</taxon>
        <taxon>Actinomycetota</taxon>
        <taxon>Actinomycetes</taxon>
        <taxon>Bifidobacteriales</taxon>
        <taxon>Bifidobacteriaceae</taxon>
        <taxon>Bombiscardovia</taxon>
    </lineage>
</organism>
<accession>A0A261EVW2</accession>
<dbReference type="InterPro" id="IPR008136">
    <property type="entry name" value="CinA_C"/>
</dbReference>
<dbReference type="OrthoDB" id="1253990at2"/>
<feature type="domain" description="CinA C-terminal" evidence="1">
    <location>
        <begin position="13"/>
        <end position="180"/>
    </location>
</feature>
<evidence type="ECO:0000313" key="3">
    <source>
        <dbReference type="Proteomes" id="UP000216004"/>
    </source>
</evidence>
<comment type="caution">
    <text evidence="2">The sequence shown here is derived from an EMBL/GenBank/DDBJ whole genome shotgun (WGS) entry which is preliminary data.</text>
</comment>
<dbReference type="AlphaFoldDB" id="A0A261EVW2"/>
<dbReference type="NCBIfam" id="TIGR00199">
    <property type="entry name" value="PncC_domain"/>
    <property type="match status" value="1"/>
</dbReference>
<dbReference type="SUPFAM" id="SSF142433">
    <property type="entry name" value="CinA-like"/>
    <property type="match status" value="1"/>
</dbReference>
<protein>
    <submittedName>
        <fullName evidence="2">Damage-inducible protein CinA</fullName>
    </submittedName>
</protein>
<gene>
    <name evidence="2" type="ORF">BOCO_0187</name>
</gene>
<evidence type="ECO:0000259" key="1">
    <source>
        <dbReference type="Pfam" id="PF02464"/>
    </source>
</evidence>
<reference evidence="2 3" key="1">
    <citation type="journal article" date="2017" name="BMC Genomics">
        <title>Comparative genomic and phylogenomic analyses of the Bifidobacteriaceae family.</title>
        <authorList>
            <person name="Lugli G.A."/>
            <person name="Milani C."/>
            <person name="Turroni F."/>
            <person name="Duranti S."/>
            <person name="Mancabelli L."/>
            <person name="Mangifesta M."/>
            <person name="Ferrario C."/>
            <person name="Modesto M."/>
            <person name="Mattarelli P."/>
            <person name="Jiri K."/>
            <person name="van Sinderen D."/>
            <person name="Ventura M."/>
        </authorList>
    </citation>
    <scope>NUCLEOTIDE SEQUENCE [LARGE SCALE GENOMIC DNA]</scope>
    <source>
        <strain evidence="2 3">DSM 22924</strain>
    </source>
</reference>
<dbReference type="Gene3D" id="3.90.950.20">
    <property type="entry name" value="CinA-like"/>
    <property type="match status" value="1"/>
</dbReference>
<keyword evidence="3" id="KW-1185">Reference proteome</keyword>
<evidence type="ECO:0000313" key="2">
    <source>
        <dbReference type="EMBL" id="OZG51001.1"/>
    </source>
</evidence>
<sequence length="184" mass="19366">MKVTDDIQERCDELARMILAACKRRGLYLACAESLTAGLLSDAFVRIPGASEVFLGSAVTYDSAAKSSVLGVEKSVIDAHGVVHPVVAEQMALGATSLYAQPSTAGKIVGLATTGVAGPGPDHGHPAGLVYIGLAVPQYVSTGKESAVGYSTYSYELHLQGTREAVRRSTVLQLLRRLFQFVNA</sequence>
<dbReference type="EMBL" id="MWWS01000002">
    <property type="protein sequence ID" value="OZG51001.1"/>
    <property type="molecule type" value="Genomic_DNA"/>
</dbReference>